<reference evidence="1 2" key="1">
    <citation type="submission" date="2024-11" db="EMBL/GenBank/DDBJ databases">
        <title>Chromosome-level genome assembly of Eucalyptus globulus Labill. provides insights into its genome evolution.</title>
        <authorList>
            <person name="Li X."/>
        </authorList>
    </citation>
    <scope>NUCLEOTIDE SEQUENCE [LARGE SCALE GENOMIC DNA]</scope>
    <source>
        <strain evidence="1">CL2024</strain>
        <tissue evidence="1">Fresh tender leaves</tissue>
    </source>
</reference>
<sequence>MMLMAASFCDVNLGCGLRKLHDFHSTRNGKTRSHAHAQNLCSYSKQHIYLKTLDIKQVKVKRRFKLRQASFGKNAHSSELAKEDDISMATLIWRQSSCQFTLLLLFLLRLVVHQPICSQASGMQRLKGRY</sequence>
<organism evidence="1 2">
    <name type="scientific">Eucalyptus globulus</name>
    <name type="common">Tasmanian blue gum</name>
    <dbReference type="NCBI Taxonomy" id="34317"/>
    <lineage>
        <taxon>Eukaryota</taxon>
        <taxon>Viridiplantae</taxon>
        <taxon>Streptophyta</taxon>
        <taxon>Embryophyta</taxon>
        <taxon>Tracheophyta</taxon>
        <taxon>Spermatophyta</taxon>
        <taxon>Magnoliopsida</taxon>
        <taxon>eudicotyledons</taxon>
        <taxon>Gunneridae</taxon>
        <taxon>Pentapetalae</taxon>
        <taxon>rosids</taxon>
        <taxon>malvids</taxon>
        <taxon>Myrtales</taxon>
        <taxon>Myrtaceae</taxon>
        <taxon>Myrtoideae</taxon>
        <taxon>Eucalypteae</taxon>
        <taxon>Eucalyptus</taxon>
    </lineage>
</organism>
<protein>
    <submittedName>
        <fullName evidence="1">Uncharacterized protein</fullName>
    </submittedName>
</protein>
<dbReference type="Proteomes" id="UP001634007">
    <property type="component" value="Unassembled WGS sequence"/>
</dbReference>
<evidence type="ECO:0000313" key="1">
    <source>
        <dbReference type="EMBL" id="KAL3729971.1"/>
    </source>
</evidence>
<dbReference type="AlphaFoldDB" id="A0ABD3K035"/>
<gene>
    <name evidence="1" type="ORF">ACJRO7_027039</name>
</gene>
<proteinExistence type="predicted"/>
<keyword evidence="2" id="KW-1185">Reference proteome</keyword>
<dbReference type="EMBL" id="JBJKBG010000007">
    <property type="protein sequence ID" value="KAL3729971.1"/>
    <property type="molecule type" value="Genomic_DNA"/>
</dbReference>
<evidence type="ECO:0000313" key="2">
    <source>
        <dbReference type="Proteomes" id="UP001634007"/>
    </source>
</evidence>
<name>A0ABD3K035_EUCGL</name>
<comment type="caution">
    <text evidence="1">The sequence shown here is derived from an EMBL/GenBank/DDBJ whole genome shotgun (WGS) entry which is preliminary data.</text>
</comment>
<accession>A0ABD3K035</accession>